<evidence type="ECO:0000259" key="2">
    <source>
        <dbReference type="Pfam" id="PF02517"/>
    </source>
</evidence>
<feature type="transmembrane region" description="Helical" evidence="1">
    <location>
        <begin position="136"/>
        <end position="157"/>
    </location>
</feature>
<feature type="transmembrane region" description="Helical" evidence="1">
    <location>
        <begin position="63"/>
        <end position="83"/>
    </location>
</feature>
<dbReference type="Pfam" id="PF02517">
    <property type="entry name" value="Rce1-like"/>
    <property type="match status" value="1"/>
</dbReference>
<feature type="domain" description="CAAX prenyl protease 2/Lysostaphin resistance protein A-like" evidence="2">
    <location>
        <begin position="143"/>
        <end position="234"/>
    </location>
</feature>
<keyword evidence="1" id="KW-1133">Transmembrane helix</keyword>
<sequence>MARSFTALSGISRNRLAETVTPLEPIGGAWALAAVAPLGVTLLVITAGYAVGGGTDPGFPPHFPTLCYGVANVAVVAALFAAWERERFEVVARFRRPSRREVATGLVATVVGVVVGWPATTVLADGLGVARYTPPTLTTTAGILAVGFGAVVVAPVAEEILYRGLLVGLGLERGHGPLAVGVASLIVFAVAHVFTGGVAGVLNALLLGSLLTWLRLRFDNLVGAWLLHALNNLLELLVGLALVPSLYAL</sequence>
<dbReference type="GO" id="GO:0080120">
    <property type="term" value="P:CAAX-box protein maturation"/>
    <property type="evidence" value="ECO:0007669"/>
    <property type="project" value="UniProtKB-ARBA"/>
</dbReference>
<evidence type="ECO:0000256" key="1">
    <source>
        <dbReference type="SAM" id="Phobius"/>
    </source>
</evidence>
<dbReference type="RefSeq" id="WP_089763838.1">
    <property type="nucleotide sequence ID" value="NZ_FNPB01000001.1"/>
</dbReference>
<feature type="transmembrane region" description="Helical" evidence="1">
    <location>
        <begin position="225"/>
        <end position="247"/>
    </location>
</feature>
<keyword evidence="1" id="KW-0812">Transmembrane</keyword>
<dbReference type="PANTHER" id="PTHR36435">
    <property type="entry name" value="SLR1288 PROTEIN"/>
    <property type="match status" value="1"/>
</dbReference>
<name>A0A1H3CK62_9EURY</name>
<keyword evidence="4" id="KW-1185">Reference proteome</keyword>
<organism evidence="3 4">
    <name type="scientific">Halobellus clavatus</name>
    <dbReference type="NCBI Taxonomy" id="660517"/>
    <lineage>
        <taxon>Archaea</taxon>
        <taxon>Methanobacteriati</taxon>
        <taxon>Methanobacteriota</taxon>
        <taxon>Stenosarchaea group</taxon>
        <taxon>Halobacteria</taxon>
        <taxon>Halobacteriales</taxon>
        <taxon>Haloferacaceae</taxon>
        <taxon>Halobellus</taxon>
    </lineage>
</organism>
<feature type="transmembrane region" description="Helical" evidence="1">
    <location>
        <begin position="178"/>
        <end position="205"/>
    </location>
</feature>
<evidence type="ECO:0000313" key="4">
    <source>
        <dbReference type="Proteomes" id="UP000199170"/>
    </source>
</evidence>
<proteinExistence type="predicted"/>
<dbReference type="AlphaFoldDB" id="A0A1H3CK62"/>
<feature type="transmembrane region" description="Helical" evidence="1">
    <location>
        <begin position="29"/>
        <end position="51"/>
    </location>
</feature>
<gene>
    <name evidence="3" type="ORF">SAMN04487946_10132</name>
</gene>
<keyword evidence="1" id="KW-0472">Membrane</keyword>
<dbReference type="STRING" id="660517.SAMN04487946_10132"/>
<accession>A0A1H3CK62</accession>
<dbReference type="InterPro" id="IPR052710">
    <property type="entry name" value="CAAX_protease"/>
</dbReference>
<dbReference type="GO" id="GO:0004175">
    <property type="term" value="F:endopeptidase activity"/>
    <property type="evidence" value="ECO:0007669"/>
    <property type="project" value="UniProtKB-ARBA"/>
</dbReference>
<reference evidence="4" key="1">
    <citation type="submission" date="2016-10" db="EMBL/GenBank/DDBJ databases">
        <authorList>
            <person name="Varghese N."/>
            <person name="Submissions S."/>
        </authorList>
    </citation>
    <scope>NUCLEOTIDE SEQUENCE [LARGE SCALE GENOMIC DNA]</scope>
    <source>
        <strain evidence="4">CGMCC 1.10118</strain>
    </source>
</reference>
<dbReference type="PANTHER" id="PTHR36435:SF1">
    <property type="entry name" value="CAAX AMINO TERMINAL PROTEASE FAMILY PROTEIN"/>
    <property type="match status" value="1"/>
</dbReference>
<feature type="transmembrane region" description="Helical" evidence="1">
    <location>
        <begin position="103"/>
        <end position="124"/>
    </location>
</feature>
<dbReference type="EMBL" id="FNPB01000001">
    <property type="protein sequence ID" value="SDX53849.1"/>
    <property type="molecule type" value="Genomic_DNA"/>
</dbReference>
<dbReference type="InterPro" id="IPR003675">
    <property type="entry name" value="Rce1/LyrA-like_dom"/>
</dbReference>
<evidence type="ECO:0000313" key="3">
    <source>
        <dbReference type="EMBL" id="SDX53849.1"/>
    </source>
</evidence>
<dbReference type="Proteomes" id="UP000199170">
    <property type="component" value="Unassembled WGS sequence"/>
</dbReference>
<protein>
    <recommendedName>
        <fullName evidence="2">CAAX prenyl protease 2/Lysostaphin resistance protein A-like domain-containing protein</fullName>
    </recommendedName>
</protein>